<evidence type="ECO:0000313" key="1">
    <source>
        <dbReference type="EMBL" id="PCS05568.1"/>
    </source>
</evidence>
<evidence type="ECO:0000313" key="2">
    <source>
        <dbReference type="Proteomes" id="UP000218282"/>
    </source>
</evidence>
<dbReference type="EMBL" id="JXJW01000016">
    <property type="protein sequence ID" value="PCS05568.1"/>
    <property type="molecule type" value="Genomic_DNA"/>
</dbReference>
<name>A0A2A5RWM6_9LACT</name>
<protein>
    <recommendedName>
        <fullName evidence="3">Bacteriocin</fullName>
    </recommendedName>
</protein>
<dbReference type="RefSeq" id="WP_245810511.1">
    <property type="nucleotide sequence ID" value="NZ_JXJW01000016.1"/>
</dbReference>
<sequence length="39" mass="4246">MNRDDVITLSDGQTATVTRGDESYLKNSYVVLLNDGNLG</sequence>
<keyword evidence="2" id="KW-1185">Reference proteome</keyword>
<organism evidence="1 2">
    <name type="scientific">Pseudolactococcus piscium</name>
    <dbReference type="NCBI Taxonomy" id="1364"/>
    <lineage>
        <taxon>Bacteria</taxon>
        <taxon>Bacillati</taxon>
        <taxon>Bacillota</taxon>
        <taxon>Bacilli</taxon>
        <taxon>Lactobacillales</taxon>
        <taxon>Streptococcaceae</taxon>
        <taxon>Pseudolactococcus</taxon>
    </lineage>
</organism>
<gene>
    <name evidence="1" type="ORF">RU86_GL000780</name>
</gene>
<comment type="caution">
    <text evidence="1">The sequence shown here is derived from an EMBL/GenBank/DDBJ whole genome shotgun (WGS) entry which is preliminary data.</text>
</comment>
<evidence type="ECO:0008006" key="3">
    <source>
        <dbReference type="Google" id="ProtNLM"/>
    </source>
</evidence>
<proteinExistence type="predicted"/>
<accession>A0A2A5RWM6</accession>
<dbReference type="Proteomes" id="UP000218282">
    <property type="component" value="Unassembled WGS sequence"/>
</dbReference>
<dbReference type="AlphaFoldDB" id="A0A2A5RWM6"/>
<reference evidence="1 2" key="1">
    <citation type="submission" date="2014-12" db="EMBL/GenBank/DDBJ databases">
        <title>Draft genome sequences of 10 type strains of Lactococcus.</title>
        <authorList>
            <person name="Sun Z."/>
            <person name="Zhong Z."/>
            <person name="Liu W."/>
            <person name="Zhang W."/>
            <person name="Zhang H."/>
        </authorList>
    </citation>
    <scope>NUCLEOTIDE SEQUENCE [LARGE SCALE GENOMIC DNA]</scope>
    <source>
        <strain evidence="1 2">DSM 6634</strain>
    </source>
</reference>